<protein>
    <recommendedName>
        <fullName evidence="2">NusB/RsmB/TIM44 domain-containing protein</fullName>
    </recommendedName>
</protein>
<accession>X1MVM7</accession>
<sequence>MASRRKAREAVLKILYLSESRCISVESAFNEMSAVDKEIAEMGDNPEVRILKPFSLGIDENQKEFVVTLFRNID</sequence>
<gene>
    <name evidence="1" type="ORF">S06H3_19974</name>
</gene>
<name>X1MVM7_9ZZZZ</name>
<evidence type="ECO:0008006" key="2">
    <source>
        <dbReference type="Google" id="ProtNLM"/>
    </source>
</evidence>
<feature type="non-terminal residue" evidence="1">
    <location>
        <position position="74"/>
    </location>
</feature>
<evidence type="ECO:0000313" key="1">
    <source>
        <dbReference type="EMBL" id="GAI10419.1"/>
    </source>
</evidence>
<comment type="caution">
    <text evidence="1">The sequence shown here is derived from an EMBL/GenBank/DDBJ whole genome shotgun (WGS) entry which is preliminary data.</text>
</comment>
<organism evidence="1">
    <name type="scientific">marine sediment metagenome</name>
    <dbReference type="NCBI Taxonomy" id="412755"/>
    <lineage>
        <taxon>unclassified sequences</taxon>
        <taxon>metagenomes</taxon>
        <taxon>ecological metagenomes</taxon>
    </lineage>
</organism>
<reference evidence="1" key="1">
    <citation type="journal article" date="2014" name="Front. Microbiol.">
        <title>High frequency of phylogenetically diverse reductive dehalogenase-homologous genes in deep subseafloor sedimentary metagenomes.</title>
        <authorList>
            <person name="Kawai M."/>
            <person name="Futagami T."/>
            <person name="Toyoda A."/>
            <person name="Takaki Y."/>
            <person name="Nishi S."/>
            <person name="Hori S."/>
            <person name="Arai W."/>
            <person name="Tsubouchi T."/>
            <person name="Morono Y."/>
            <person name="Uchiyama I."/>
            <person name="Ito T."/>
            <person name="Fujiyama A."/>
            <person name="Inagaki F."/>
            <person name="Takami H."/>
        </authorList>
    </citation>
    <scope>NUCLEOTIDE SEQUENCE</scope>
    <source>
        <strain evidence="1">Expedition CK06-06</strain>
    </source>
</reference>
<dbReference type="EMBL" id="BARV01010289">
    <property type="protein sequence ID" value="GAI10419.1"/>
    <property type="molecule type" value="Genomic_DNA"/>
</dbReference>
<dbReference type="AlphaFoldDB" id="X1MVM7"/>
<proteinExistence type="predicted"/>